<name>A0A1I5AWI2_CHROL</name>
<dbReference type="Gene3D" id="2.60.40.2130">
    <property type="entry name" value="F-spondin domain"/>
    <property type="match status" value="2"/>
</dbReference>
<protein>
    <recommendedName>
        <fullName evidence="3">Spondin_N</fullName>
    </recommendedName>
</protein>
<dbReference type="AlphaFoldDB" id="A0A1I5AWI2"/>
<evidence type="ECO:0000313" key="1">
    <source>
        <dbReference type="EMBL" id="SFN66804.1"/>
    </source>
</evidence>
<sequence length="425" mass="45056">MSGFANLPDSSCVTKILFMKKNLFKTASLAAGILSTFILTSCDDNDHMMMENTSVQRTITFENVVTPKDFVESGSFQGTGSPVILPGQSVSITFSAGKTQALMLATMYGASKDWFFASKQPGIKLFDDNGNAVTGDVSSQVLLWDNGTKNDMSGQVESKPIAQVPNVNASQLMKLNLTYNDVSSEFTLTISNNSGGTANETPFSPGVWAVSNYNGSQLLNNAPFFTANALSNPEITDIAQMGNISKMMMKLNANTGIMTGLSPALVVVYTGDKNPVYELGQTDAGKGLKEISQSGNVSKLQTSLKTLPNVKGVYVAGSAPVTPGNKVMTQFTAAPGDKIAYVTMFGFSNDWFYANEQSIDANAKGDLTSKTTLFDSGTGVDQYPGAGNRQALFGGTPQSESKPIAKVGSIFPVPAVQNVIKVTIN</sequence>
<accession>A0A1I5AWI2</accession>
<evidence type="ECO:0000313" key="2">
    <source>
        <dbReference type="Proteomes" id="UP000198769"/>
    </source>
</evidence>
<reference evidence="2" key="1">
    <citation type="submission" date="2016-10" db="EMBL/GenBank/DDBJ databases">
        <authorList>
            <person name="Varghese N."/>
            <person name="Submissions S."/>
        </authorList>
    </citation>
    <scope>NUCLEOTIDE SEQUENCE [LARGE SCALE GENOMIC DNA]</scope>
    <source>
        <strain evidence="2">DSM 25575</strain>
    </source>
</reference>
<gene>
    <name evidence="1" type="ORF">SAMN05421594_3742</name>
</gene>
<proteinExistence type="predicted"/>
<dbReference type="InterPro" id="IPR038678">
    <property type="entry name" value="Spondin_N_sf"/>
</dbReference>
<dbReference type="Proteomes" id="UP000198769">
    <property type="component" value="Unassembled WGS sequence"/>
</dbReference>
<keyword evidence="2" id="KW-1185">Reference proteome</keyword>
<evidence type="ECO:0008006" key="3">
    <source>
        <dbReference type="Google" id="ProtNLM"/>
    </source>
</evidence>
<dbReference type="NCBIfam" id="NF038123">
    <property type="entry name" value="NF038123_dom"/>
    <property type="match status" value="2"/>
</dbReference>
<dbReference type="EMBL" id="FOVD01000006">
    <property type="protein sequence ID" value="SFN66804.1"/>
    <property type="molecule type" value="Genomic_DNA"/>
</dbReference>
<organism evidence="1 2">
    <name type="scientific">Chryseobacterium oleae</name>
    <dbReference type="NCBI Taxonomy" id="491207"/>
    <lineage>
        <taxon>Bacteria</taxon>
        <taxon>Pseudomonadati</taxon>
        <taxon>Bacteroidota</taxon>
        <taxon>Flavobacteriia</taxon>
        <taxon>Flavobacteriales</taxon>
        <taxon>Weeksellaceae</taxon>
        <taxon>Chryseobacterium group</taxon>
        <taxon>Chryseobacterium</taxon>
    </lineage>
</organism>
<dbReference type="InterPro" id="IPR009465">
    <property type="entry name" value="Spondin_N"/>
</dbReference>